<name>A0ABX2V7W7_9BACL</name>
<dbReference type="Proteomes" id="UP000078447">
    <property type="component" value="Unassembled WGS sequence"/>
</dbReference>
<accession>A0ABX2V7W7</accession>
<evidence type="ECO:0000313" key="2">
    <source>
        <dbReference type="EMBL" id="OAN13863.1"/>
    </source>
</evidence>
<dbReference type="Gene3D" id="3.40.50.300">
    <property type="entry name" value="P-loop containing nucleotide triphosphate hydrolases"/>
    <property type="match status" value="1"/>
</dbReference>
<dbReference type="InterPro" id="IPR050678">
    <property type="entry name" value="DNA_Partitioning_ATPase"/>
</dbReference>
<dbReference type="EMBL" id="LVVL01000004">
    <property type="protein sequence ID" value="OAN13863.1"/>
    <property type="molecule type" value="Genomic_DNA"/>
</dbReference>
<feature type="domain" description="AAA" evidence="1">
    <location>
        <begin position="3"/>
        <end position="183"/>
    </location>
</feature>
<proteinExistence type="predicted"/>
<dbReference type="CDD" id="cd02042">
    <property type="entry name" value="ParAB_family"/>
    <property type="match status" value="1"/>
</dbReference>
<reference evidence="2 3" key="1">
    <citation type="submission" date="2016-03" db="EMBL/GenBank/DDBJ databases">
        <authorList>
            <person name="Cho S.-Y."/>
            <person name="Lim S."/>
            <person name="Kim H."/>
            <person name="Soh E.H."/>
            <person name="Moon J.S."/>
        </authorList>
    </citation>
    <scope>NUCLEOTIDE SEQUENCE [LARGE SCALE GENOMIC DNA]</scope>
    <source>
        <strain evidence="2 3">KCTC 3810</strain>
    </source>
</reference>
<keyword evidence="3" id="KW-1185">Reference proteome</keyword>
<sequence>MGEIITVTISKGGVLKTSIVANLGSAIAKRYPDKRVLLLETDPQGNLSDTFGIDSEALPHSIFDVYMGEKTIAEVKQSILPNLDIVPANNQLNDLDYQVWTTYQDEGISPFNLLKDALKGIRDSYDYILVDTPPAYSLNVGNVLNVTDKVIIPLQLEPYAIKGLKKAVDMVALFNERRKDPIEIVGVLATLVRTTALHTELLQQTRSYCQHKGIRMFDTVIKQTIKFAETVAVESKPTVLLDKLNARDRDIVDVYYKLMEEILNEEHTKSI</sequence>
<evidence type="ECO:0000259" key="1">
    <source>
        <dbReference type="Pfam" id="PF13614"/>
    </source>
</evidence>
<dbReference type="InterPro" id="IPR025669">
    <property type="entry name" value="AAA_dom"/>
</dbReference>
<dbReference type="Pfam" id="PF13614">
    <property type="entry name" value="AAA_31"/>
    <property type="match status" value="1"/>
</dbReference>
<comment type="caution">
    <text evidence="2">The sequence shown here is derived from an EMBL/GenBank/DDBJ whole genome shotgun (WGS) entry which is preliminary data.</text>
</comment>
<dbReference type="SUPFAM" id="SSF52540">
    <property type="entry name" value="P-loop containing nucleoside triphosphate hydrolases"/>
    <property type="match status" value="1"/>
</dbReference>
<dbReference type="PANTHER" id="PTHR13696">
    <property type="entry name" value="P-LOOP CONTAINING NUCLEOSIDE TRIPHOSPHATE HYDROLASE"/>
    <property type="match status" value="1"/>
</dbReference>
<dbReference type="PANTHER" id="PTHR13696:SF52">
    <property type="entry name" value="PARA FAMILY PROTEIN CT_582"/>
    <property type="match status" value="1"/>
</dbReference>
<protein>
    <recommendedName>
        <fullName evidence="1">AAA domain-containing protein</fullName>
    </recommendedName>
</protein>
<dbReference type="InterPro" id="IPR027417">
    <property type="entry name" value="P-loop_NTPase"/>
</dbReference>
<evidence type="ECO:0000313" key="3">
    <source>
        <dbReference type="Proteomes" id="UP000078447"/>
    </source>
</evidence>
<dbReference type="RefSeq" id="WP_028105312.1">
    <property type="nucleotide sequence ID" value="NZ_LVVL01000004.1"/>
</dbReference>
<gene>
    <name evidence="2" type="ORF">A3783_16335</name>
</gene>
<organism evidence="2 3">
    <name type="scientific">Exiguobacterium undae</name>
    <dbReference type="NCBI Taxonomy" id="169177"/>
    <lineage>
        <taxon>Bacteria</taxon>
        <taxon>Bacillati</taxon>
        <taxon>Bacillota</taxon>
        <taxon>Bacilli</taxon>
        <taxon>Bacillales</taxon>
        <taxon>Bacillales Family XII. Incertae Sedis</taxon>
        <taxon>Exiguobacterium</taxon>
    </lineage>
</organism>